<keyword evidence="5 7" id="KW-1133">Transmembrane helix</keyword>
<comment type="subcellular location">
    <subcellularLocation>
        <location evidence="1">Membrane</location>
        <topology evidence="1">Multi-pass membrane protein</topology>
    </subcellularLocation>
</comment>
<evidence type="ECO:0000256" key="1">
    <source>
        <dbReference type="ARBA" id="ARBA00004141"/>
    </source>
</evidence>
<dbReference type="SUPFAM" id="SSF51735">
    <property type="entry name" value="NAD(P)-binding Rossmann-fold domains"/>
    <property type="match status" value="1"/>
</dbReference>
<evidence type="ECO:0000256" key="6">
    <source>
        <dbReference type="ARBA" id="ARBA00023136"/>
    </source>
</evidence>
<dbReference type="RefSeq" id="WP_185817835.1">
    <property type="nucleotide sequence ID" value="NZ_CP090311.1"/>
</dbReference>
<dbReference type="InterPro" id="IPR003362">
    <property type="entry name" value="Bact_transf"/>
</dbReference>
<dbReference type="Proteomes" id="UP000526003">
    <property type="component" value="Unassembled WGS sequence"/>
</dbReference>
<evidence type="ECO:0000256" key="4">
    <source>
        <dbReference type="ARBA" id="ARBA00022692"/>
    </source>
</evidence>
<comment type="caution">
    <text evidence="9">The sequence shown here is derived from an EMBL/GenBank/DDBJ whole genome shotgun (WGS) entry which is preliminary data.</text>
</comment>
<feature type="transmembrane region" description="Helical" evidence="7">
    <location>
        <begin position="101"/>
        <end position="121"/>
    </location>
</feature>
<evidence type="ECO:0000313" key="9">
    <source>
        <dbReference type="EMBL" id="MBC2688393.1"/>
    </source>
</evidence>
<evidence type="ECO:0000313" key="10">
    <source>
        <dbReference type="Proteomes" id="UP000526003"/>
    </source>
</evidence>
<sequence length="487" mass="54039">MSVSETLPGAAPDAQVQASRAKKRARRFDAPALAGLEILLTRLGRVLGGLLAIVLLNVHYWWVMDHGWADAGTVGFVVVCASAVMPVRVYKGFARQDRRALRWVSSVLNGALVTLLVLVFMKIGQMPMLAPEYYLALFIMLVLFAQMAGLYVSRYTRSWDRKLRLVIVGAGEQGVAIARYLTAREPEIVVIGFIDDRSSRIDTSTLPFPLLAGGTAQLDQLPPDIDGVIIALPNQAGDRVSSLATRLRGQMGNVYLAPEEPVLGHPFLSRPHSGPGNMLLLGMNPLPIEGRLLKRVFDISFSAVVLLLFLPIGLVLAALIRLESPGPALFTQGRYGLRNRLFQIYKFRSMRFDPTPGEIRLNQRQDARVTRIGNFIRRTSLDEFPQFINVLLGDMSVIGPRPHPPGVKAGDRTYENVVVDFVERYKVRPGITGWAQVNGSRGNTFTEESLTERFIYDVQYIQNWSPELDLWIVIKTIFGGLGGKNAF</sequence>
<dbReference type="InterPro" id="IPR036291">
    <property type="entry name" value="NAD(P)-bd_dom_sf"/>
</dbReference>
<protein>
    <submittedName>
        <fullName evidence="9">Exopolysaccharide biosynthesis polyprenyl glycosylphosphotransferase</fullName>
    </submittedName>
</protein>
<dbReference type="GO" id="GO:0016780">
    <property type="term" value="F:phosphotransferase activity, for other substituted phosphate groups"/>
    <property type="evidence" value="ECO:0007669"/>
    <property type="project" value="TreeGrafter"/>
</dbReference>
<reference evidence="9 10" key="1">
    <citation type="submission" date="2020-08" db="EMBL/GenBank/DDBJ databases">
        <title>Pseudomonas sp. nov.</title>
        <authorList>
            <person name="Gieschler S."/>
            <person name="Fiedler G."/>
            <person name="Brinks E."/>
            <person name="Boehnlein C."/>
            <person name="Franz C.M.A.P."/>
            <person name="Kabisch J."/>
        </authorList>
    </citation>
    <scope>NUCLEOTIDE SEQUENCE [LARGE SCALE GENOMIC DNA]</scope>
    <source>
        <strain evidence="9 10">MBT-1</strain>
    </source>
</reference>
<dbReference type="Pfam" id="PF13727">
    <property type="entry name" value="CoA_binding_3"/>
    <property type="match status" value="1"/>
</dbReference>
<feature type="transmembrane region" description="Helical" evidence="7">
    <location>
        <begin position="68"/>
        <end position="89"/>
    </location>
</feature>
<evidence type="ECO:0000256" key="3">
    <source>
        <dbReference type="ARBA" id="ARBA00022679"/>
    </source>
</evidence>
<accession>A0A7X1GBE9</accession>
<dbReference type="PANTHER" id="PTHR30576">
    <property type="entry name" value="COLANIC BIOSYNTHESIS UDP-GLUCOSE LIPID CARRIER TRANSFERASE"/>
    <property type="match status" value="1"/>
</dbReference>
<feature type="transmembrane region" description="Helical" evidence="7">
    <location>
        <begin position="133"/>
        <end position="152"/>
    </location>
</feature>
<evidence type="ECO:0000256" key="2">
    <source>
        <dbReference type="ARBA" id="ARBA00006464"/>
    </source>
</evidence>
<dbReference type="NCBIfam" id="TIGR03025">
    <property type="entry name" value="EPS_sugtrans"/>
    <property type="match status" value="1"/>
</dbReference>
<feature type="transmembrane region" description="Helical" evidence="7">
    <location>
        <begin position="43"/>
        <end position="62"/>
    </location>
</feature>
<dbReference type="AlphaFoldDB" id="A0A7X1GBE9"/>
<dbReference type="Gene3D" id="3.40.50.720">
    <property type="entry name" value="NAD(P)-binding Rossmann-like Domain"/>
    <property type="match status" value="1"/>
</dbReference>
<evidence type="ECO:0000256" key="7">
    <source>
        <dbReference type="SAM" id="Phobius"/>
    </source>
</evidence>
<proteinExistence type="inferred from homology"/>
<dbReference type="Pfam" id="PF02397">
    <property type="entry name" value="Bac_transf"/>
    <property type="match status" value="1"/>
</dbReference>
<gene>
    <name evidence="9" type="ORF">H7995_01125</name>
</gene>
<dbReference type="EMBL" id="JACMYG010000001">
    <property type="protein sequence ID" value="MBC2688393.1"/>
    <property type="molecule type" value="Genomic_DNA"/>
</dbReference>
<evidence type="ECO:0000256" key="5">
    <source>
        <dbReference type="ARBA" id="ARBA00022989"/>
    </source>
</evidence>
<evidence type="ECO:0000259" key="8">
    <source>
        <dbReference type="Pfam" id="PF02397"/>
    </source>
</evidence>
<feature type="domain" description="Bacterial sugar transferase" evidence="8">
    <location>
        <begin position="294"/>
        <end position="478"/>
    </location>
</feature>
<keyword evidence="4 7" id="KW-0812">Transmembrane</keyword>
<organism evidence="9 10">
    <name type="scientific">Pseudomonas kielensis</name>
    <dbReference type="NCBI Taxonomy" id="2762577"/>
    <lineage>
        <taxon>Bacteria</taxon>
        <taxon>Pseudomonadati</taxon>
        <taxon>Pseudomonadota</taxon>
        <taxon>Gammaproteobacteria</taxon>
        <taxon>Pseudomonadales</taxon>
        <taxon>Pseudomonadaceae</taxon>
        <taxon>Pseudomonas</taxon>
    </lineage>
</organism>
<keyword evidence="10" id="KW-1185">Reference proteome</keyword>
<comment type="similarity">
    <text evidence="2">Belongs to the bacterial sugar transferase family.</text>
</comment>
<keyword evidence="3 9" id="KW-0808">Transferase</keyword>
<dbReference type="GO" id="GO:0016020">
    <property type="term" value="C:membrane"/>
    <property type="evidence" value="ECO:0007669"/>
    <property type="project" value="UniProtKB-SubCell"/>
</dbReference>
<dbReference type="InterPro" id="IPR017475">
    <property type="entry name" value="EPS_sugar_tfrase"/>
</dbReference>
<keyword evidence="6 7" id="KW-0472">Membrane</keyword>
<feature type="transmembrane region" description="Helical" evidence="7">
    <location>
        <begin position="299"/>
        <end position="320"/>
    </location>
</feature>
<dbReference type="PANTHER" id="PTHR30576:SF0">
    <property type="entry name" value="UNDECAPRENYL-PHOSPHATE N-ACETYLGALACTOSAMINYL 1-PHOSPHATE TRANSFERASE-RELATED"/>
    <property type="match status" value="1"/>
</dbReference>
<name>A0A7X1GBE9_9PSED</name>